<feature type="transmembrane region" description="Helical" evidence="1">
    <location>
        <begin position="72"/>
        <end position="93"/>
    </location>
</feature>
<proteinExistence type="predicted"/>
<keyword evidence="1" id="KW-0472">Membrane</keyword>
<keyword evidence="1" id="KW-1133">Transmembrane helix</keyword>
<organism evidence="2">
    <name type="scientific">bioreactor metagenome</name>
    <dbReference type="NCBI Taxonomy" id="1076179"/>
    <lineage>
        <taxon>unclassified sequences</taxon>
        <taxon>metagenomes</taxon>
        <taxon>ecological metagenomes</taxon>
    </lineage>
</organism>
<comment type="caution">
    <text evidence="2">The sequence shown here is derived from an EMBL/GenBank/DDBJ whole genome shotgun (WGS) entry which is preliminary data.</text>
</comment>
<protein>
    <submittedName>
        <fullName evidence="2">Uncharacterized protein</fullName>
    </submittedName>
</protein>
<evidence type="ECO:0000256" key="1">
    <source>
        <dbReference type="SAM" id="Phobius"/>
    </source>
</evidence>
<dbReference type="AlphaFoldDB" id="A0A644UYU7"/>
<evidence type="ECO:0000313" key="2">
    <source>
        <dbReference type="EMBL" id="MPL84249.1"/>
    </source>
</evidence>
<reference evidence="2" key="1">
    <citation type="submission" date="2019-08" db="EMBL/GenBank/DDBJ databases">
        <authorList>
            <person name="Kucharzyk K."/>
            <person name="Murdoch R.W."/>
            <person name="Higgins S."/>
            <person name="Loffler F."/>
        </authorList>
    </citation>
    <scope>NUCLEOTIDE SEQUENCE</scope>
</reference>
<dbReference type="EMBL" id="VSSQ01000187">
    <property type="protein sequence ID" value="MPL84249.1"/>
    <property type="molecule type" value="Genomic_DNA"/>
</dbReference>
<keyword evidence="1" id="KW-0812">Transmembrane</keyword>
<accession>A0A644UYU7</accession>
<sequence length="156" mass="18197">MKIRFKYKITFEEADKLIERYYEGLTSVEEERKLQEFLSQTDLPLKYEPEQAIFGYFRPQKQKQVLLTRKNLLRWPGIAAALAVGVFGIQLFMNSHLSNYAYVDGKKITDMDEIKLHAMASIENLPSGQAIIEDNLRQVSSKKLIEEQLNLFSEFE</sequence>
<name>A0A644UYU7_9ZZZZ</name>
<gene>
    <name evidence="2" type="ORF">SDC9_30213</name>
</gene>